<keyword evidence="4" id="KW-1185">Reference proteome</keyword>
<evidence type="ECO:0000259" key="2">
    <source>
        <dbReference type="PROSITE" id="PS50404"/>
    </source>
</evidence>
<feature type="compositionally biased region" description="Basic and acidic residues" evidence="1">
    <location>
        <begin position="236"/>
        <end position="245"/>
    </location>
</feature>
<evidence type="ECO:0000313" key="4">
    <source>
        <dbReference type="Proteomes" id="UP001370348"/>
    </source>
</evidence>
<gene>
    <name evidence="3" type="ORF">LZC94_00610</name>
</gene>
<name>A0ABZ2M360_9BACT</name>
<dbReference type="Pfam" id="PF00043">
    <property type="entry name" value="GST_C"/>
    <property type="match status" value="1"/>
</dbReference>
<dbReference type="Gene3D" id="3.40.30.110">
    <property type="match status" value="2"/>
</dbReference>
<sequence length="319" mass="34537">MSDIILHHYELSPYSEKVRAILGFKKLAWRSVLAPMILPKPDLIPLTGGYRKTPVLQIGRDVYCDSRLIVHVLERLRPAPAILPAALEASCAAFALLEPTLFAAAMGTAFQPAGAQILVQHIGLEAFEQFIKDRAELFKGGSARRPSHDFAEAHFLPLVGAVDRQLAGHPFLLGKEPTLADFVTYHPIWFIARNPGVAGCLRPFAHVAAWMERMAGLGHGTPSELSSADALAIARESSETGERGENQGSPPFLGTPVQLERAQIGQRVTVSATDYGVDAVEGTLVHASTLEVAIQRHDERAGTVIVHFPRIDSRVAAVA</sequence>
<dbReference type="CDD" id="cd00299">
    <property type="entry name" value="GST_C_family"/>
    <property type="match status" value="1"/>
</dbReference>
<protein>
    <submittedName>
        <fullName evidence="3">Glutathione S-transferase family protein</fullName>
    </submittedName>
</protein>
<dbReference type="InterPro" id="IPR036282">
    <property type="entry name" value="Glutathione-S-Trfase_C_sf"/>
</dbReference>
<dbReference type="CDD" id="cd00570">
    <property type="entry name" value="GST_N_family"/>
    <property type="match status" value="1"/>
</dbReference>
<dbReference type="InterPro" id="IPR004046">
    <property type="entry name" value="GST_C"/>
</dbReference>
<dbReference type="Proteomes" id="UP001370348">
    <property type="component" value="Chromosome"/>
</dbReference>
<feature type="domain" description="GST N-terminal" evidence="2">
    <location>
        <begin position="2"/>
        <end position="81"/>
    </location>
</feature>
<dbReference type="InterPro" id="IPR004045">
    <property type="entry name" value="Glutathione_S-Trfase_N"/>
</dbReference>
<dbReference type="InterPro" id="IPR036249">
    <property type="entry name" value="Thioredoxin-like_sf"/>
</dbReference>
<dbReference type="PROSITE" id="PS50404">
    <property type="entry name" value="GST_NTER"/>
    <property type="match status" value="1"/>
</dbReference>
<evidence type="ECO:0000256" key="1">
    <source>
        <dbReference type="SAM" id="MobiDB-lite"/>
    </source>
</evidence>
<feature type="region of interest" description="Disordered" evidence="1">
    <location>
        <begin position="234"/>
        <end position="254"/>
    </location>
</feature>
<dbReference type="SUPFAM" id="SSF47616">
    <property type="entry name" value="GST C-terminal domain-like"/>
    <property type="match status" value="1"/>
</dbReference>
<dbReference type="SUPFAM" id="SSF52833">
    <property type="entry name" value="Thioredoxin-like"/>
    <property type="match status" value="1"/>
</dbReference>
<reference evidence="3 4" key="1">
    <citation type="submission" date="2021-12" db="EMBL/GenBank/DDBJ databases">
        <title>Discovery of the Pendulisporaceae a myxobacterial family with distinct sporulation behavior and unique specialized metabolism.</title>
        <authorList>
            <person name="Garcia R."/>
            <person name="Popoff A."/>
            <person name="Bader C.D."/>
            <person name="Loehr J."/>
            <person name="Walesch S."/>
            <person name="Walt C."/>
            <person name="Boldt J."/>
            <person name="Bunk B."/>
            <person name="Haeckl F.J.F.P.J."/>
            <person name="Gunesch A.P."/>
            <person name="Birkelbach J."/>
            <person name="Nuebel U."/>
            <person name="Pietschmann T."/>
            <person name="Bach T."/>
            <person name="Mueller R."/>
        </authorList>
    </citation>
    <scope>NUCLEOTIDE SEQUENCE [LARGE SCALE GENOMIC DNA]</scope>
    <source>
        <strain evidence="3 4">MSr11954</strain>
    </source>
</reference>
<evidence type="ECO:0000313" key="3">
    <source>
        <dbReference type="EMBL" id="WXB15780.1"/>
    </source>
</evidence>
<dbReference type="EMBL" id="CP089984">
    <property type="protein sequence ID" value="WXB15780.1"/>
    <property type="molecule type" value="Genomic_DNA"/>
</dbReference>
<dbReference type="RefSeq" id="WP_394825414.1">
    <property type="nucleotide sequence ID" value="NZ_CP089984.1"/>
</dbReference>
<proteinExistence type="predicted"/>
<accession>A0ABZ2M360</accession>
<organism evidence="3 4">
    <name type="scientific">Pendulispora albinea</name>
    <dbReference type="NCBI Taxonomy" id="2741071"/>
    <lineage>
        <taxon>Bacteria</taxon>
        <taxon>Pseudomonadati</taxon>
        <taxon>Myxococcota</taxon>
        <taxon>Myxococcia</taxon>
        <taxon>Myxococcales</taxon>
        <taxon>Sorangiineae</taxon>
        <taxon>Pendulisporaceae</taxon>
        <taxon>Pendulispora</taxon>
    </lineage>
</organism>
<dbReference type="Pfam" id="PF13417">
    <property type="entry name" value="GST_N_3"/>
    <property type="match status" value="1"/>
</dbReference>